<feature type="compositionally biased region" description="Basic residues" evidence="1">
    <location>
        <begin position="22"/>
        <end position="34"/>
    </location>
</feature>
<proteinExistence type="predicted"/>
<evidence type="ECO:0008006" key="5">
    <source>
        <dbReference type="Google" id="ProtNLM"/>
    </source>
</evidence>
<protein>
    <recommendedName>
        <fullName evidence="5">DUF4244 domain-containing protein</fullName>
    </recommendedName>
</protein>
<dbReference type="Proteomes" id="UP000654947">
    <property type="component" value="Unassembled WGS sequence"/>
</dbReference>
<gene>
    <name evidence="3" type="ORF">GCM10007147_34710</name>
</gene>
<reference evidence="3 4" key="1">
    <citation type="journal article" date="2014" name="Int. J. Syst. Evol. Microbiol.">
        <title>Complete genome sequence of Corynebacterium casei LMG S-19264T (=DSM 44701T), isolated from a smear-ripened cheese.</title>
        <authorList>
            <consortium name="US DOE Joint Genome Institute (JGI-PGF)"/>
            <person name="Walter F."/>
            <person name="Albersmeier A."/>
            <person name="Kalinowski J."/>
            <person name="Ruckert C."/>
        </authorList>
    </citation>
    <scope>NUCLEOTIDE SEQUENCE [LARGE SCALE GENOMIC DNA]</scope>
    <source>
        <strain evidence="3 4">KCTC 19473</strain>
    </source>
</reference>
<organism evidence="3 4">
    <name type="scientific">Nocardiopsis kunsanensis</name>
    <dbReference type="NCBI Taxonomy" id="141693"/>
    <lineage>
        <taxon>Bacteria</taxon>
        <taxon>Bacillati</taxon>
        <taxon>Actinomycetota</taxon>
        <taxon>Actinomycetes</taxon>
        <taxon>Streptosporangiales</taxon>
        <taxon>Nocardiopsidaceae</taxon>
        <taxon>Nocardiopsis</taxon>
    </lineage>
</organism>
<keyword evidence="4" id="KW-1185">Reference proteome</keyword>
<evidence type="ECO:0000313" key="4">
    <source>
        <dbReference type="Proteomes" id="UP000654947"/>
    </source>
</evidence>
<dbReference type="Pfam" id="PF14029">
    <property type="entry name" value="DUF4244"/>
    <property type="match status" value="1"/>
</dbReference>
<keyword evidence="2" id="KW-1133">Transmembrane helix</keyword>
<feature type="region of interest" description="Disordered" evidence="1">
    <location>
        <begin position="1"/>
        <end position="75"/>
    </location>
</feature>
<keyword evidence="2" id="KW-0472">Membrane</keyword>
<comment type="caution">
    <text evidence="3">The sequence shown here is derived from an EMBL/GenBank/DDBJ whole genome shotgun (WGS) entry which is preliminary data.</text>
</comment>
<keyword evidence="2" id="KW-0812">Transmembrane</keyword>
<feature type="compositionally biased region" description="Low complexity" evidence="1">
    <location>
        <begin position="66"/>
        <end position="75"/>
    </location>
</feature>
<feature type="compositionally biased region" description="Basic residues" evidence="1">
    <location>
        <begin position="1"/>
        <end position="10"/>
    </location>
</feature>
<dbReference type="EMBL" id="BMXL01000022">
    <property type="protein sequence ID" value="GHD31766.1"/>
    <property type="molecule type" value="Genomic_DNA"/>
</dbReference>
<evidence type="ECO:0000313" key="3">
    <source>
        <dbReference type="EMBL" id="GHD31766.1"/>
    </source>
</evidence>
<evidence type="ECO:0000256" key="1">
    <source>
        <dbReference type="SAM" id="MobiDB-lite"/>
    </source>
</evidence>
<sequence>MAAHMFRPRRGSGATDPTGTLRRPRPARSARVRRYGPLAGPPALPGPGALRGAASDASRGEDRTPAGVAGNEGVAGGRSLLPGRLLGSGRKRTTGRWRERAGFRPWGRLRPRRGVRCDLGMSTAEYALGTVSAVAFAGVLYVILTGGTVTEVLTDIVVDALSSGM</sequence>
<dbReference type="InterPro" id="IPR025338">
    <property type="entry name" value="DUF4244"/>
</dbReference>
<accession>A0A918XH56</accession>
<name>A0A918XH56_9ACTN</name>
<evidence type="ECO:0000256" key="2">
    <source>
        <dbReference type="SAM" id="Phobius"/>
    </source>
</evidence>
<dbReference type="AlphaFoldDB" id="A0A918XH56"/>
<feature type="transmembrane region" description="Helical" evidence="2">
    <location>
        <begin position="126"/>
        <end position="144"/>
    </location>
</feature>